<name>A0A0G3CDD9_METBA</name>
<dbReference type="AlphaFoldDB" id="A0A0G3CDD9"/>
<reference evidence="3" key="1">
    <citation type="submission" date="2014-06" db="EMBL/GenBank/DDBJ databases">
        <title>The complete genome sequence of Methanosarcina barkeri CM1.</title>
        <authorList>
            <consortium name="Pastoral Greenhouse Gas Research Consortium"/>
            <person name="Lambie S.C."/>
            <person name="Leahy S.C."/>
            <person name="Kelly W.J."/>
            <person name="Li D."/>
            <person name="Reilly K."/>
            <person name="Attwood G.T."/>
            <person name="Altermann E."/>
        </authorList>
    </citation>
    <scope>NUCLEOTIDE SEQUENCE [LARGE SCALE GENOMIC DNA]</scope>
    <source>
        <strain evidence="3">CM1</strain>
    </source>
</reference>
<accession>A0A0G3CDD9</accession>
<dbReference type="RefSeq" id="WP_053010619.1">
    <property type="nucleotide sequence ID" value="NZ_CP008746.1"/>
</dbReference>
<gene>
    <name evidence="2" type="ORF">MCM1_0817</name>
</gene>
<dbReference type="Gene3D" id="1.25.10.10">
    <property type="entry name" value="Leucine-rich Repeat Variant"/>
    <property type="match status" value="2"/>
</dbReference>
<feature type="coiled-coil region" evidence="1">
    <location>
        <begin position="269"/>
        <end position="309"/>
    </location>
</feature>
<keyword evidence="1" id="KW-0175">Coiled coil</keyword>
<protein>
    <submittedName>
        <fullName evidence="2">HEAT repeat-containing protein</fullName>
    </submittedName>
</protein>
<dbReference type="Proteomes" id="UP000035331">
    <property type="component" value="Chromosome"/>
</dbReference>
<dbReference type="EMBL" id="CP008746">
    <property type="protein sequence ID" value="AKJ37893.1"/>
    <property type="molecule type" value="Genomic_DNA"/>
</dbReference>
<reference evidence="2 3" key="2">
    <citation type="journal article" date="2015" name="Stand. Genomic Sci.">
        <title>The complete genome sequence of the rumen methanogen Methanosarcina barkeri CM1.</title>
        <authorList>
            <person name="Lambie S.C."/>
            <person name="Kelly W.J."/>
            <person name="Leahy S.C."/>
            <person name="Li D."/>
            <person name="Reilly K."/>
            <person name="McAllister T.A."/>
            <person name="Valle E.R."/>
            <person name="Attwood G.T."/>
            <person name="Altermann E."/>
        </authorList>
    </citation>
    <scope>NUCLEOTIDE SEQUENCE [LARGE SCALE GENOMIC DNA]</scope>
    <source>
        <strain evidence="2 3">CM1</strain>
    </source>
</reference>
<dbReference type="InterPro" id="IPR011989">
    <property type="entry name" value="ARM-like"/>
</dbReference>
<dbReference type="GeneID" id="24884498"/>
<sequence length="576" mass="66453">MVDQEKIHNQCLSDDPEERIKAIEQLHHFASLPNKKQAWDDYKRLTEDKDNKVRSSVANTLGFIFSDVPDKQQAWNDLHRLTKDKVKFVRALATKSLGYAFSDVPDKQQAWSDLQRLTKDEDKFVRSKAAYSLCYAFFYMPDKQQAWNDLHRLINDENSDVRSSAAEAFRFAFPHVPDKQQAWNDLQRLTNDENNFARTEANHSLGRVSIFKASHAGKDEDYKKELENAIKFFESAAQEAPARWFNPSQFCLPFYRSFHTIIFKKQEVAEEVNKYLEEAKAEIEGSENKKQLFEAVENLAEALKKVQNMGNLDLSRMKDELNFYRKYCDRAVELMKDTEETAPLATEVMRKGLPILDRNIKRILEEIQEKAKNTYKQSQGTVTEKIAYSVCREVQNWEIGSPEEMTQKVEDIAYVLKKKIGYVPENEYVLNKIEAMRSERNLVKQYETLLFVIEQIPTITVVPEDVVVENINKVGQELGTKVDGLSQEINEIRISLSPGITQEIEISSGIEILGTGAALITTIPLQEISYAELKEDLQRIKGENISKLSELPKRLANKIKGYLLMKDREDIVEQLT</sequence>
<evidence type="ECO:0000313" key="2">
    <source>
        <dbReference type="EMBL" id="AKJ37893.1"/>
    </source>
</evidence>
<dbReference type="SUPFAM" id="SSF48371">
    <property type="entry name" value="ARM repeat"/>
    <property type="match status" value="1"/>
</dbReference>
<dbReference type="InterPro" id="IPR016024">
    <property type="entry name" value="ARM-type_fold"/>
</dbReference>
<evidence type="ECO:0000256" key="1">
    <source>
        <dbReference type="SAM" id="Coils"/>
    </source>
</evidence>
<dbReference type="PATRIC" id="fig|796385.3.peg.1029"/>
<proteinExistence type="predicted"/>
<evidence type="ECO:0000313" key="3">
    <source>
        <dbReference type="Proteomes" id="UP000035331"/>
    </source>
</evidence>
<organism evidence="2 3">
    <name type="scientific">Methanosarcina barkeri CM1</name>
    <dbReference type="NCBI Taxonomy" id="796385"/>
    <lineage>
        <taxon>Archaea</taxon>
        <taxon>Methanobacteriati</taxon>
        <taxon>Methanobacteriota</taxon>
        <taxon>Stenosarchaea group</taxon>
        <taxon>Methanomicrobia</taxon>
        <taxon>Methanosarcinales</taxon>
        <taxon>Methanosarcinaceae</taxon>
        <taxon>Methanosarcina</taxon>
    </lineage>
</organism>